<organism evidence="2 3">
    <name type="scientific">Oryza glaberrima</name>
    <name type="common">African rice</name>
    <dbReference type="NCBI Taxonomy" id="4538"/>
    <lineage>
        <taxon>Eukaryota</taxon>
        <taxon>Viridiplantae</taxon>
        <taxon>Streptophyta</taxon>
        <taxon>Embryophyta</taxon>
        <taxon>Tracheophyta</taxon>
        <taxon>Spermatophyta</taxon>
        <taxon>Magnoliopsida</taxon>
        <taxon>Liliopsida</taxon>
        <taxon>Poales</taxon>
        <taxon>Poaceae</taxon>
        <taxon>BOP clade</taxon>
        <taxon>Oryzoideae</taxon>
        <taxon>Oryzeae</taxon>
        <taxon>Oryzinae</taxon>
        <taxon>Oryza</taxon>
    </lineage>
</organism>
<evidence type="ECO:0000256" key="1">
    <source>
        <dbReference type="SAM" id="MobiDB-lite"/>
    </source>
</evidence>
<accession>I1QRN7</accession>
<feature type="region of interest" description="Disordered" evidence="1">
    <location>
        <begin position="136"/>
        <end position="182"/>
    </location>
</feature>
<dbReference type="HOGENOM" id="CLU_1484232_0_0_1"/>
<dbReference type="AlphaFoldDB" id="I1QRN7"/>
<dbReference type="Proteomes" id="UP000007306">
    <property type="component" value="Unassembled WGS sequence"/>
</dbReference>
<proteinExistence type="predicted"/>
<reference evidence="3" key="2">
    <citation type="submission" date="2018-04" db="EMBL/GenBank/DDBJ databases">
        <title>OglaRS2 (Oryza glaberrima Reference Sequence Version 2).</title>
        <authorList>
            <person name="Zhang J."/>
            <person name="Kudrna D."/>
            <person name="Lee S."/>
            <person name="Talag J."/>
            <person name="Rajasekar S."/>
            <person name="Wing R.A."/>
        </authorList>
    </citation>
    <scope>NUCLEOTIDE SEQUENCE [LARGE SCALE GENOMIC DNA]</scope>
    <source>
        <strain evidence="3">cv. IRGC 96717</strain>
    </source>
</reference>
<feature type="compositionally biased region" description="Basic and acidic residues" evidence="1">
    <location>
        <begin position="144"/>
        <end position="155"/>
    </location>
</feature>
<dbReference type="OMA" id="ERDKAEC"/>
<keyword evidence="3" id="KW-1185">Reference proteome</keyword>
<reference evidence="2" key="1">
    <citation type="submission" date="2015-06" db="UniProtKB">
        <authorList>
            <consortium name="EnsemblPlants"/>
        </authorList>
    </citation>
    <scope>IDENTIFICATION</scope>
</reference>
<dbReference type="EnsemblPlants" id="ORGLA09G0171600.1">
    <property type="protein sequence ID" value="ORGLA09G0171600.1"/>
    <property type="gene ID" value="ORGLA09G0171600"/>
</dbReference>
<protein>
    <submittedName>
        <fullName evidence="2">Uncharacterized protein</fullName>
    </submittedName>
</protein>
<evidence type="ECO:0000313" key="2">
    <source>
        <dbReference type="EnsemblPlants" id="ORGLA09G0171600.1"/>
    </source>
</evidence>
<dbReference type="Gramene" id="ORGLA09G0171600.1">
    <property type="protein sequence ID" value="ORGLA09G0171600.1"/>
    <property type="gene ID" value="ORGLA09G0171600"/>
</dbReference>
<name>I1QRN7_ORYGL</name>
<feature type="compositionally biased region" description="Polar residues" evidence="1">
    <location>
        <begin position="156"/>
        <end position="174"/>
    </location>
</feature>
<sequence>MDELLPPCSLSLRLRAWIRRSATAVAPRPLLTGVAAACAEAIASPARRGRGRYSSGLLLAPVLRLSPLPLLDEAEGAALRVVSLPRLAGDEAKVALLPPWAAAKGEKEVARCSALASGLMRCLGMEVAVGLAATPGDRSAATRSNDKAVAEDADRATTTPMKGRSPTSSPSLTRQRVPHLGM</sequence>
<evidence type="ECO:0000313" key="3">
    <source>
        <dbReference type="Proteomes" id="UP000007306"/>
    </source>
</evidence>